<dbReference type="Pfam" id="PF04912">
    <property type="entry name" value="Dynamitin"/>
    <property type="match status" value="1"/>
</dbReference>
<protein>
    <submittedName>
        <fullName evidence="5">Uncharacterized protein</fullName>
    </submittedName>
</protein>
<dbReference type="EMBL" id="VSRR010049732">
    <property type="protein sequence ID" value="MPC78927.1"/>
    <property type="molecule type" value="Genomic_DNA"/>
</dbReference>
<dbReference type="OrthoDB" id="4977at2759"/>
<dbReference type="GO" id="GO:0030286">
    <property type="term" value="C:dynein complex"/>
    <property type="evidence" value="ECO:0007669"/>
    <property type="project" value="UniProtKB-KW"/>
</dbReference>
<accession>A0A5B7IBP6</accession>
<dbReference type="InterPro" id="IPR028133">
    <property type="entry name" value="Dynamitin"/>
</dbReference>
<evidence type="ECO:0000313" key="6">
    <source>
        <dbReference type="Proteomes" id="UP000324222"/>
    </source>
</evidence>
<evidence type="ECO:0000256" key="3">
    <source>
        <dbReference type="ARBA" id="ARBA00022490"/>
    </source>
</evidence>
<dbReference type="GO" id="GO:0005737">
    <property type="term" value="C:cytoplasm"/>
    <property type="evidence" value="ECO:0007669"/>
    <property type="project" value="UniProtKB-SubCell"/>
</dbReference>
<evidence type="ECO:0000256" key="1">
    <source>
        <dbReference type="ARBA" id="ARBA00004496"/>
    </source>
</evidence>
<comment type="subcellular location">
    <subcellularLocation>
        <location evidence="1">Cytoplasm</location>
    </subcellularLocation>
</comment>
<comment type="caution">
    <text evidence="5">The sequence shown here is derived from an EMBL/GenBank/DDBJ whole genome shotgun (WGS) entry which is preliminary data.</text>
</comment>
<reference evidence="5 6" key="1">
    <citation type="submission" date="2019-05" db="EMBL/GenBank/DDBJ databases">
        <title>Another draft genome of Portunus trituberculatus and its Hox gene families provides insights of decapod evolution.</title>
        <authorList>
            <person name="Jeong J.-H."/>
            <person name="Song I."/>
            <person name="Kim S."/>
            <person name="Choi T."/>
            <person name="Kim D."/>
            <person name="Ryu S."/>
            <person name="Kim W."/>
        </authorList>
    </citation>
    <scope>NUCLEOTIDE SEQUENCE [LARGE SCALE GENOMIC DNA]</scope>
    <source>
        <tissue evidence="5">Muscle</tissue>
    </source>
</reference>
<evidence type="ECO:0000313" key="5">
    <source>
        <dbReference type="EMBL" id="MPC78927.1"/>
    </source>
</evidence>
<sequence length="59" mass="6563">MQFSGSLKQLDVAQTRLSSALHSNADLLGSVQDKFLKNLEIIHNNITNLDARVQALQKK</sequence>
<comment type="similarity">
    <text evidence="2">Belongs to the dynactin subunit 2 family.</text>
</comment>
<proteinExistence type="inferred from homology"/>
<gene>
    <name evidence="5" type="ORF">E2C01_073435</name>
</gene>
<dbReference type="AlphaFoldDB" id="A0A5B7IBP6"/>
<keyword evidence="6" id="KW-1185">Reference proteome</keyword>
<organism evidence="5 6">
    <name type="scientific">Portunus trituberculatus</name>
    <name type="common">Swimming crab</name>
    <name type="synonym">Neptunus trituberculatus</name>
    <dbReference type="NCBI Taxonomy" id="210409"/>
    <lineage>
        <taxon>Eukaryota</taxon>
        <taxon>Metazoa</taxon>
        <taxon>Ecdysozoa</taxon>
        <taxon>Arthropoda</taxon>
        <taxon>Crustacea</taxon>
        <taxon>Multicrustacea</taxon>
        <taxon>Malacostraca</taxon>
        <taxon>Eumalacostraca</taxon>
        <taxon>Eucarida</taxon>
        <taxon>Decapoda</taxon>
        <taxon>Pleocyemata</taxon>
        <taxon>Brachyura</taxon>
        <taxon>Eubrachyura</taxon>
        <taxon>Portunoidea</taxon>
        <taxon>Portunidae</taxon>
        <taxon>Portuninae</taxon>
        <taxon>Portunus</taxon>
    </lineage>
</organism>
<dbReference type="GO" id="GO:0007017">
    <property type="term" value="P:microtubule-based process"/>
    <property type="evidence" value="ECO:0007669"/>
    <property type="project" value="InterPro"/>
</dbReference>
<evidence type="ECO:0000256" key="2">
    <source>
        <dbReference type="ARBA" id="ARBA00006176"/>
    </source>
</evidence>
<keyword evidence="4" id="KW-0243">Dynein</keyword>
<dbReference type="Proteomes" id="UP000324222">
    <property type="component" value="Unassembled WGS sequence"/>
</dbReference>
<keyword evidence="3" id="KW-0963">Cytoplasm</keyword>
<evidence type="ECO:0000256" key="4">
    <source>
        <dbReference type="ARBA" id="ARBA00023017"/>
    </source>
</evidence>
<name>A0A5B7IBP6_PORTR</name>
<dbReference type="GO" id="GO:0005869">
    <property type="term" value="C:dynactin complex"/>
    <property type="evidence" value="ECO:0007669"/>
    <property type="project" value="InterPro"/>
</dbReference>